<evidence type="ECO:0000313" key="1">
    <source>
        <dbReference type="EMBL" id="TVY08451.1"/>
    </source>
</evidence>
<reference evidence="1 2" key="1">
    <citation type="submission" date="2019-07" db="EMBL/GenBank/DDBJ databases">
        <authorList>
            <person name="Kim J."/>
        </authorList>
    </citation>
    <scope>NUCLEOTIDE SEQUENCE [LARGE SCALE GENOMIC DNA]</scope>
    <source>
        <strain evidence="1 2">JC52</strain>
    </source>
</reference>
<dbReference type="OrthoDB" id="2621008at2"/>
<dbReference type="EMBL" id="VNJI01000023">
    <property type="protein sequence ID" value="TVY08451.1"/>
    <property type="molecule type" value="Genomic_DNA"/>
</dbReference>
<dbReference type="RefSeq" id="WP_144849709.1">
    <property type="nucleotide sequence ID" value="NZ_VNJI01000023.1"/>
</dbReference>
<name>A0A559K8J6_9BACL</name>
<organism evidence="1 2">
    <name type="scientific">Paenibacillus cremeus</name>
    <dbReference type="NCBI Taxonomy" id="2163881"/>
    <lineage>
        <taxon>Bacteria</taxon>
        <taxon>Bacillati</taxon>
        <taxon>Bacillota</taxon>
        <taxon>Bacilli</taxon>
        <taxon>Bacillales</taxon>
        <taxon>Paenibacillaceae</taxon>
        <taxon>Paenibacillus</taxon>
    </lineage>
</organism>
<gene>
    <name evidence="1" type="ORF">FPZ49_18625</name>
</gene>
<keyword evidence="2" id="KW-1185">Reference proteome</keyword>
<accession>A0A559K8J6</accession>
<evidence type="ECO:0000313" key="2">
    <source>
        <dbReference type="Proteomes" id="UP000317036"/>
    </source>
</evidence>
<protein>
    <recommendedName>
        <fullName evidence="3">Tyr recombinase domain-containing protein</fullName>
    </recommendedName>
</protein>
<proteinExistence type="predicted"/>
<dbReference type="AlphaFoldDB" id="A0A559K8J6"/>
<evidence type="ECO:0008006" key="3">
    <source>
        <dbReference type="Google" id="ProtNLM"/>
    </source>
</evidence>
<comment type="caution">
    <text evidence="1">The sequence shown here is derived from an EMBL/GenBank/DDBJ whole genome shotgun (WGS) entry which is preliminary data.</text>
</comment>
<dbReference type="Proteomes" id="UP000317036">
    <property type="component" value="Unassembled WGS sequence"/>
</dbReference>
<sequence>MKNMLFEKFTFVESQCTNPQDAVIIRLIMEGLEIQDLVHLKKDSLDADNRMLTIADGYGSHRKYSISKRCAELFQKAVNQTNYNIHHGYQPNRPTSVNLRNSNHLIKVSNQDFIANESMITDMDSVLLRTIYSRLRKLAEFFSIPELAYLSTMKVREQEPALA</sequence>